<organism evidence="1 2">
    <name type="scientific">Brassica cretica</name>
    <name type="common">Mustard</name>
    <dbReference type="NCBI Taxonomy" id="69181"/>
    <lineage>
        <taxon>Eukaryota</taxon>
        <taxon>Viridiplantae</taxon>
        <taxon>Streptophyta</taxon>
        <taxon>Embryophyta</taxon>
        <taxon>Tracheophyta</taxon>
        <taxon>Spermatophyta</taxon>
        <taxon>Magnoliopsida</taxon>
        <taxon>eudicotyledons</taxon>
        <taxon>Gunneridae</taxon>
        <taxon>Pentapetalae</taxon>
        <taxon>rosids</taxon>
        <taxon>malvids</taxon>
        <taxon>Brassicales</taxon>
        <taxon>Brassicaceae</taxon>
        <taxon>Brassiceae</taxon>
        <taxon>Brassica</taxon>
    </lineage>
</organism>
<dbReference type="AlphaFoldDB" id="A0A8S9PNQ7"/>
<accession>A0A8S9PNQ7</accession>
<evidence type="ECO:0000313" key="2">
    <source>
        <dbReference type="Proteomes" id="UP000712600"/>
    </source>
</evidence>
<comment type="caution">
    <text evidence="1">The sequence shown here is derived from an EMBL/GenBank/DDBJ whole genome shotgun (WGS) entry which is preliminary data.</text>
</comment>
<reference evidence="1" key="1">
    <citation type="submission" date="2019-12" db="EMBL/GenBank/DDBJ databases">
        <title>Genome sequencing and annotation of Brassica cretica.</title>
        <authorList>
            <person name="Studholme D.J."/>
            <person name="Sarris P."/>
        </authorList>
    </citation>
    <scope>NUCLEOTIDE SEQUENCE</scope>
    <source>
        <strain evidence="1">PFS-109/04</strain>
        <tissue evidence="1">Leaf</tissue>
    </source>
</reference>
<evidence type="ECO:0000313" key="1">
    <source>
        <dbReference type="EMBL" id="KAF3523595.1"/>
    </source>
</evidence>
<protein>
    <submittedName>
        <fullName evidence="1">Uncharacterized protein</fullName>
    </submittedName>
</protein>
<sequence>MYEGDIDEVQMLSHLWQLSPHHQNKNKKLVRSCVQTESSLRCQAETSPRAFFHGQILLFNGPHCLKLRQPLPLNRRLLTTCLRCFNTRGQLVPSSASEVLLSVA</sequence>
<gene>
    <name evidence="1" type="ORF">F2Q69_00047811</name>
</gene>
<name>A0A8S9PNQ7_BRACR</name>
<dbReference type="Proteomes" id="UP000712600">
    <property type="component" value="Unassembled WGS sequence"/>
</dbReference>
<proteinExistence type="predicted"/>
<dbReference type="EMBL" id="QGKX02001347">
    <property type="protein sequence ID" value="KAF3523595.1"/>
    <property type="molecule type" value="Genomic_DNA"/>
</dbReference>